<feature type="domain" description="DUF559" evidence="1">
    <location>
        <begin position="189"/>
        <end position="283"/>
    </location>
</feature>
<dbReference type="Gene3D" id="3.40.960.10">
    <property type="entry name" value="VSR Endonuclease"/>
    <property type="match status" value="1"/>
</dbReference>
<dbReference type="Pfam" id="PF04480">
    <property type="entry name" value="DUF559"/>
    <property type="match status" value="1"/>
</dbReference>
<reference evidence="3" key="1">
    <citation type="submission" date="2020-07" db="EMBL/GenBank/DDBJ databases">
        <authorList>
            <person name="Pettersson B.M.F."/>
            <person name="Behra P.R.K."/>
            <person name="Ramesh M."/>
            <person name="Das S."/>
            <person name="Dasgupta S."/>
            <person name="Kirsebom L.A."/>
        </authorList>
    </citation>
    <scope>NUCLEOTIDE SEQUENCE</scope>
    <source>
        <strain evidence="3">DSM 44242</strain>
    </source>
</reference>
<organism evidence="3 4">
    <name type="scientific">Mycolicibacterium porcinum</name>
    <dbReference type="NCBI Taxonomy" id="39693"/>
    <lineage>
        <taxon>Bacteria</taxon>
        <taxon>Bacillati</taxon>
        <taxon>Actinomycetota</taxon>
        <taxon>Actinomycetes</taxon>
        <taxon>Mycobacteriales</taxon>
        <taxon>Mycobacteriaceae</taxon>
        <taxon>Mycolicibacterium</taxon>
    </lineage>
</organism>
<dbReference type="SUPFAM" id="SSF52980">
    <property type="entry name" value="Restriction endonuclease-like"/>
    <property type="match status" value="1"/>
</dbReference>
<dbReference type="Proteomes" id="UP001141659">
    <property type="component" value="Unassembled WGS sequence"/>
</dbReference>
<reference evidence="3" key="2">
    <citation type="journal article" date="2022" name="BMC Genomics">
        <title>Comparative genome analysis of mycobacteria focusing on tRNA and non-coding RNA.</title>
        <authorList>
            <person name="Behra P.R.K."/>
            <person name="Pettersson B.M.F."/>
            <person name="Ramesh M."/>
            <person name="Das S."/>
            <person name="Dasgupta S."/>
            <person name="Kirsebom L.A."/>
        </authorList>
    </citation>
    <scope>NUCLEOTIDE SEQUENCE</scope>
    <source>
        <strain evidence="3">DSM 44242</strain>
    </source>
</reference>
<feature type="domain" description="AbiEi antitoxin N-terminal" evidence="2">
    <location>
        <begin position="2"/>
        <end position="45"/>
    </location>
</feature>
<dbReference type="PANTHER" id="PTHR38590">
    <property type="entry name" value="BLL0828 PROTEIN"/>
    <property type="match status" value="1"/>
</dbReference>
<dbReference type="PANTHER" id="PTHR38590:SF1">
    <property type="entry name" value="BLL0828 PROTEIN"/>
    <property type="match status" value="1"/>
</dbReference>
<proteinExistence type="predicted"/>
<dbReference type="InterPro" id="IPR007569">
    <property type="entry name" value="DUF559"/>
</dbReference>
<evidence type="ECO:0000313" key="3">
    <source>
        <dbReference type="EMBL" id="MCV7391758.1"/>
    </source>
</evidence>
<dbReference type="InterPro" id="IPR011335">
    <property type="entry name" value="Restrct_endonuc-II-like"/>
</dbReference>
<dbReference type="Pfam" id="PF13338">
    <property type="entry name" value="AbiEi_4"/>
    <property type="match status" value="1"/>
</dbReference>
<dbReference type="AlphaFoldDB" id="A0AAW5TB15"/>
<dbReference type="RefSeq" id="WP_036449531.1">
    <property type="nucleotide sequence ID" value="NZ_JACKVC010000021.1"/>
</dbReference>
<comment type="caution">
    <text evidence="3">The sequence shown here is derived from an EMBL/GenBank/DDBJ whole genome shotgun (WGS) entry which is preliminary data.</text>
</comment>
<dbReference type="InterPro" id="IPR025159">
    <property type="entry name" value="AbiEi_N"/>
</dbReference>
<dbReference type="InterPro" id="IPR047216">
    <property type="entry name" value="Endonuclease_DUF559_bact"/>
</dbReference>
<protein>
    <submittedName>
        <fullName evidence="3">Type IV toxin-antitoxin system AbiEi family antitoxin domain-containing protein</fullName>
    </submittedName>
</protein>
<evidence type="ECO:0000259" key="2">
    <source>
        <dbReference type="Pfam" id="PF13338"/>
    </source>
</evidence>
<evidence type="ECO:0000313" key="4">
    <source>
        <dbReference type="Proteomes" id="UP001141659"/>
    </source>
</evidence>
<dbReference type="EMBL" id="JACKVC010000021">
    <property type="protein sequence ID" value="MCV7391758.1"/>
    <property type="molecule type" value="Genomic_DNA"/>
</dbReference>
<sequence>MLDDYLRDHDGVITRAQALSAGISDDAISRRVRSGHWLRCAPGVFFVDDRPFTDAARVRSAVWSYGPAAVASGLAAAWWHGVTRYPPESVEVTVPRVSNHRKREGIRVRRRDLLSSDIVERNGLRVTALPLSVIEAATRRGGGATLMDRALQRHVELKQLWDAHLRNKGRHGSPAARILLLSAADGARSEAERLLLKLLRRNRITGWKANHPVAGYQIDVVFQAARLAIEVDGWAFHSNADDFVNDRNRQNIISLHGYQILRFTWLDLTEYPDRVLAEIRNALRLRHSA</sequence>
<gene>
    <name evidence="3" type="ORF">H5P34_27230</name>
</gene>
<evidence type="ECO:0000259" key="1">
    <source>
        <dbReference type="Pfam" id="PF04480"/>
    </source>
</evidence>
<accession>A0AAW5TB15</accession>
<name>A0AAW5TB15_9MYCO</name>